<feature type="region of interest" description="Disordered" evidence="1">
    <location>
        <begin position="70"/>
        <end position="98"/>
    </location>
</feature>
<feature type="compositionally biased region" description="Basic and acidic residues" evidence="1">
    <location>
        <begin position="70"/>
        <end position="80"/>
    </location>
</feature>
<keyword evidence="3" id="KW-1185">Reference proteome</keyword>
<dbReference type="Proteomes" id="UP000719500">
    <property type="component" value="Unassembled WGS sequence"/>
</dbReference>
<evidence type="ECO:0000313" key="2">
    <source>
        <dbReference type="EMBL" id="MBM6851613.1"/>
    </source>
</evidence>
<name>A0ABS2FX38_9FIRM</name>
<feature type="compositionally biased region" description="Basic residues" evidence="1">
    <location>
        <begin position="81"/>
        <end position="98"/>
    </location>
</feature>
<comment type="caution">
    <text evidence="2">The sequence shown here is derived from an EMBL/GenBank/DDBJ whole genome shotgun (WGS) entry which is preliminary data.</text>
</comment>
<evidence type="ECO:0000256" key="1">
    <source>
        <dbReference type="SAM" id="MobiDB-lite"/>
    </source>
</evidence>
<gene>
    <name evidence="2" type="ORF">H9X91_09225</name>
</gene>
<protein>
    <submittedName>
        <fullName evidence="2">Uncharacterized protein</fullName>
    </submittedName>
</protein>
<accession>A0ABS2FX38</accession>
<dbReference type="RefSeq" id="WP_204804535.1">
    <property type="nucleotide sequence ID" value="NZ_JACSNX010000013.1"/>
</dbReference>
<reference evidence="2 3" key="1">
    <citation type="journal article" date="2021" name="Sci. Rep.">
        <title>The distribution of antibiotic resistance genes in chicken gut microbiota commensals.</title>
        <authorList>
            <person name="Juricova H."/>
            <person name="Matiasovicova J."/>
            <person name="Kubasova T."/>
            <person name="Cejkova D."/>
            <person name="Rychlik I."/>
        </authorList>
    </citation>
    <scope>NUCLEOTIDE SEQUENCE [LARGE SCALE GENOMIC DNA]</scope>
    <source>
        <strain evidence="2 3">An411</strain>
    </source>
</reference>
<sequence>MLYVHKESRGVLQAANRPPGLSPVEWWEVRERTALGRKILKYYPCFDAVTNEDGALLDITRWGKRRIKRLDRGGPADPKRDWRHRHDKTSRYYRRKCE</sequence>
<evidence type="ECO:0000313" key="3">
    <source>
        <dbReference type="Proteomes" id="UP000719500"/>
    </source>
</evidence>
<organism evidence="2 3">
    <name type="scientific">Oscillibacter valericigenes</name>
    <dbReference type="NCBI Taxonomy" id="351091"/>
    <lineage>
        <taxon>Bacteria</taxon>
        <taxon>Bacillati</taxon>
        <taxon>Bacillota</taxon>
        <taxon>Clostridia</taxon>
        <taxon>Eubacteriales</taxon>
        <taxon>Oscillospiraceae</taxon>
        <taxon>Oscillibacter</taxon>
    </lineage>
</organism>
<dbReference type="EMBL" id="JACSNX010000013">
    <property type="protein sequence ID" value="MBM6851613.1"/>
    <property type="molecule type" value="Genomic_DNA"/>
</dbReference>
<proteinExistence type="predicted"/>